<evidence type="ECO:0000313" key="2">
    <source>
        <dbReference type="Proteomes" id="UP000015106"/>
    </source>
</evidence>
<dbReference type="Proteomes" id="UP000015106">
    <property type="component" value="Chromosome 2"/>
</dbReference>
<dbReference type="EnsemblPlants" id="TuG1812G0200002913.01.T01">
    <property type="protein sequence ID" value="TuG1812G0200002913.01.T01"/>
    <property type="gene ID" value="TuG1812G0200002913.01"/>
</dbReference>
<dbReference type="Gramene" id="TuG1812G0200002913.01.T01">
    <property type="protein sequence ID" value="TuG1812G0200002913.01.T01"/>
    <property type="gene ID" value="TuG1812G0200002913.01"/>
</dbReference>
<sequence>MPAATKPSMALVRTRPSLRRLSPPHLLLAGYLLRPTHLPPLTRRHDHTPSPPAWKAASPLHLPCLPPFLTQLRPLARPNLRWLPLPHHRRFHGHTTPSIHILHPGSFNDPAASRSTSQLQRCPSQLFPTSPGRSCSFSSVYSVQHLVLLQFIIVCVFTSSCCCEATHSGVHFIG</sequence>
<evidence type="ECO:0000313" key="1">
    <source>
        <dbReference type="EnsemblPlants" id="TuG1812G0200002913.01.T01"/>
    </source>
</evidence>
<organism evidence="1 2">
    <name type="scientific">Triticum urartu</name>
    <name type="common">Red wild einkorn</name>
    <name type="synonym">Crithodium urartu</name>
    <dbReference type="NCBI Taxonomy" id="4572"/>
    <lineage>
        <taxon>Eukaryota</taxon>
        <taxon>Viridiplantae</taxon>
        <taxon>Streptophyta</taxon>
        <taxon>Embryophyta</taxon>
        <taxon>Tracheophyta</taxon>
        <taxon>Spermatophyta</taxon>
        <taxon>Magnoliopsida</taxon>
        <taxon>Liliopsida</taxon>
        <taxon>Poales</taxon>
        <taxon>Poaceae</taxon>
        <taxon>BOP clade</taxon>
        <taxon>Pooideae</taxon>
        <taxon>Triticodae</taxon>
        <taxon>Triticeae</taxon>
        <taxon>Triticinae</taxon>
        <taxon>Triticum</taxon>
    </lineage>
</organism>
<reference evidence="2" key="1">
    <citation type="journal article" date="2013" name="Nature">
        <title>Draft genome of the wheat A-genome progenitor Triticum urartu.</title>
        <authorList>
            <person name="Ling H.Q."/>
            <person name="Zhao S."/>
            <person name="Liu D."/>
            <person name="Wang J."/>
            <person name="Sun H."/>
            <person name="Zhang C."/>
            <person name="Fan H."/>
            <person name="Li D."/>
            <person name="Dong L."/>
            <person name="Tao Y."/>
            <person name="Gao C."/>
            <person name="Wu H."/>
            <person name="Li Y."/>
            <person name="Cui Y."/>
            <person name="Guo X."/>
            <person name="Zheng S."/>
            <person name="Wang B."/>
            <person name="Yu K."/>
            <person name="Liang Q."/>
            <person name="Yang W."/>
            <person name="Lou X."/>
            <person name="Chen J."/>
            <person name="Feng M."/>
            <person name="Jian J."/>
            <person name="Zhang X."/>
            <person name="Luo G."/>
            <person name="Jiang Y."/>
            <person name="Liu J."/>
            <person name="Wang Z."/>
            <person name="Sha Y."/>
            <person name="Zhang B."/>
            <person name="Wu H."/>
            <person name="Tang D."/>
            <person name="Shen Q."/>
            <person name="Xue P."/>
            <person name="Zou S."/>
            <person name="Wang X."/>
            <person name="Liu X."/>
            <person name="Wang F."/>
            <person name="Yang Y."/>
            <person name="An X."/>
            <person name="Dong Z."/>
            <person name="Zhang K."/>
            <person name="Zhang X."/>
            <person name="Luo M.C."/>
            <person name="Dvorak J."/>
            <person name="Tong Y."/>
            <person name="Wang J."/>
            <person name="Yang H."/>
            <person name="Li Z."/>
            <person name="Wang D."/>
            <person name="Zhang A."/>
            <person name="Wang J."/>
        </authorList>
    </citation>
    <scope>NUCLEOTIDE SEQUENCE</scope>
    <source>
        <strain evidence="2">cv. G1812</strain>
    </source>
</reference>
<dbReference type="AlphaFoldDB" id="A0A8R7PEI2"/>
<name>A0A8R7PEI2_TRIUA</name>
<keyword evidence="2" id="KW-1185">Reference proteome</keyword>
<proteinExistence type="predicted"/>
<accession>A0A8R7PEI2</accession>
<protein>
    <submittedName>
        <fullName evidence="1">Uncharacterized protein</fullName>
    </submittedName>
</protein>
<reference evidence="1" key="2">
    <citation type="submission" date="2018-03" db="EMBL/GenBank/DDBJ databases">
        <title>The Triticum urartu genome reveals the dynamic nature of wheat genome evolution.</title>
        <authorList>
            <person name="Ling H."/>
            <person name="Ma B."/>
            <person name="Shi X."/>
            <person name="Liu H."/>
            <person name="Dong L."/>
            <person name="Sun H."/>
            <person name="Cao Y."/>
            <person name="Gao Q."/>
            <person name="Zheng S."/>
            <person name="Li Y."/>
            <person name="Yu Y."/>
            <person name="Du H."/>
            <person name="Qi M."/>
            <person name="Li Y."/>
            <person name="Yu H."/>
            <person name="Cui Y."/>
            <person name="Wang N."/>
            <person name="Chen C."/>
            <person name="Wu H."/>
            <person name="Zhao Y."/>
            <person name="Zhang J."/>
            <person name="Li Y."/>
            <person name="Zhou W."/>
            <person name="Zhang B."/>
            <person name="Hu W."/>
            <person name="Eijk M."/>
            <person name="Tang J."/>
            <person name="Witsenboer H."/>
            <person name="Zhao S."/>
            <person name="Li Z."/>
            <person name="Zhang A."/>
            <person name="Wang D."/>
            <person name="Liang C."/>
        </authorList>
    </citation>
    <scope>NUCLEOTIDE SEQUENCE [LARGE SCALE GENOMIC DNA]</scope>
    <source>
        <strain evidence="1">cv. G1812</strain>
    </source>
</reference>
<reference evidence="1" key="3">
    <citation type="submission" date="2022-06" db="UniProtKB">
        <authorList>
            <consortium name="EnsemblPlants"/>
        </authorList>
    </citation>
    <scope>IDENTIFICATION</scope>
</reference>